<feature type="compositionally biased region" description="Polar residues" evidence="1">
    <location>
        <begin position="360"/>
        <end position="370"/>
    </location>
</feature>
<feature type="region of interest" description="Disordered" evidence="1">
    <location>
        <begin position="272"/>
        <end position="293"/>
    </location>
</feature>
<reference evidence="4" key="1">
    <citation type="journal article" date="2023" name="PhytoFront">
        <title>Draft Genome Resources of Seven Strains of Tilletia horrida, Causal Agent of Kernel Smut of Rice.</title>
        <authorList>
            <person name="Khanal S."/>
            <person name="Antony Babu S."/>
            <person name="Zhou X.G."/>
        </authorList>
    </citation>
    <scope>NUCLEOTIDE SEQUENCE</scope>
    <source>
        <strain evidence="4">TX3</strain>
    </source>
</reference>
<dbReference type="AlphaFoldDB" id="A0AAN6GEI4"/>
<feature type="chain" id="PRO_5042872315" evidence="3">
    <location>
        <begin position="23"/>
        <end position="370"/>
    </location>
</feature>
<sequence>MLPTTVLQLLLPGLLALRTAVAFTLSNYVATCGQINFTLALSEAEINAADTYCIFLHTPKPETRWNLFDFTGPDPDSPLFTSNQLVRDLTINWDTPLISGGSSAWESALVRNESIITLPGSPDADWLSFSWPVFCGPSANATPIRYGPPATPTSGETTATLPAFTRNPAAMTTQYVHMHDHESQMGAIVGGIVGGLAVLAISAVAIAWLLRRRSARAAESGLEGARDKGPHEHSGLISPVYGLPTGPGATGTWQSGQGNLVNEAAFRAMNAPGGGVDGPPAYEVGDDPSPAEAQTDAAPVIVKKPGGHIHLHHHHRKPIPVDSASTAGASGSGSGSQMQAGPSLAAPDGWRASETAKSPVGTSPRTAGDI</sequence>
<keyword evidence="3" id="KW-0732">Signal</keyword>
<evidence type="ECO:0000313" key="5">
    <source>
        <dbReference type="Proteomes" id="UP001176521"/>
    </source>
</evidence>
<feature type="compositionally biased region" description="Basic residues" evidence="1">
    <location>
        <begin position="309"/>
        <end position="318"/>
    </location>
</feature>
<feature type="region of interest" description="Disordered" evidence="1">
    <location>
        <begin position="309"/>
        <end position="370"/>
    </location>
</feature>
<proteinExistence type="predicted"/>
<feature type="transmembrane region" description="Helical" evidence="2">
    <location>
        <begin position="185"/>
        <end position="210"/>
    </location>
</feature>
<comment type="caution">
    <text evidence="4">The sequence shown here is derived from an EMBL/GenBank/DDBJ whole genome shotgun (WGS) entry which is preliminary data.</text>
</comment>
<evidence type="ECO:0000256" key="2">
    <source>
        <dbReference type="SAM" id="Phobius"/>
    </source>
</evidence>
<gene>
    <name evidence="4" type="ORF">OC842_003243</name>
</gene>
<evidence type="ECO:0000256" key="3">
    <source>
        <dbReference type="SAM" id="SignalP"/>
    </source>
</evidence>
<accession>A0AAN6GEI4</accession>
<keyword evidence="5" id="KW-1185">Reference proteome</keyword>
<dbReference type="Proteomes" id="UP001176521">
    <property type="component" value="Unassembled WGS sequence"/>
</dbReference>
<feature type="signal peptide" evidence="3">
    <location>
        <begin position="1"/>
        <end position="22"/>
    </location>
</feature>
<organism evidence="4 5">
    <name type="scientific">Tilletia horrida</name>
    <dbReference type="NCBI Taxonomy" id="155126"/>
    <lineage>
        <taxon>Eukaryota</taxon>
        <taxon>Fungi</taxon>
        <taxon>Dikarya</taxon>
        <taxon>Basidiomycota</taxon>
        <taxon>Ustilaginomycotina</taxon>
        <taxon>Exobasidiomycetes</taxon>
        <taxon>Tilletiales</taxon>
        <taxon>Tilletiaceae</taxon>
        <taxon>Tilletia</taxon>
    </lineage>
</organism>
<keyword evidence="2" id="KW-1133">Transmembrane helix</keyword>
<dbReference type="EMBL" id="JAPDMQ010000156">
    <property type="protein sequence ID" value="KAK0532605.1"/>
    <property type="molecule type" value="Genomic_DNA"/>
</dbReference>
<feature type="compositionally biased region" description="Low complexity" evidence="1">
    <location>
        <begin position="323"/>
        <end position="343"/>
    </location>
</feature>
<keyword evidence="2" id="KW-0472">Membrane</keyword>
<evidence type="ECO:0000256" key="1">
    <source>
        <dbReference type="SAM" id="MobiDB-lite"/>
    </source>
</evidence>
<evidence type="ECO:0000313" key="4">
    <source>
        <dbReference type="EMBL" id="KAK0532605.1"/>
    </source>
</evidence>
<keyword evidence="2" id="KW-0812">Transmembrane</keyword>
<protein>
    <submittedName>
        <fullName evidence="4">Uncharacterized protein</fullName>
    </submittedName>
</protein>
<name>A0AAN6GEI4_9BASI</name>